<sequence length="244" mass="27975">MDAANISFTFFPCAVGGKRTIRSVRKEGLLHEEFQSAAFARVGAGKSESERRYAKMIGRAVSHLRLWRSLVDSNIHIANIVDDREDLCEDFRPRRNDLLARLPLSLDFVCLNYRWHRGHLYKLRASKNTNNNKNNNHNNNHNNKDNNNNYHNNNNTASAKASQAEHGRFKGHVFKMAAGSPTRTPLHNYVITWRWAKRMLQIAAGWSDPNIAFEEYVFRTIYQSPQLRGFRGFGAENGTLSVSD</sequence>
<proteinExistence type="predicted"/>
<feature type="non-terminal residue" evidence="2">
    <location>
        <position position="244"/>
    </location>
</feature>
<feature type="region of interest" description="Disordered" evidence="1">
    <location>
        <begin position="127"/>
        <end position="164"/>
    </location>
</feature>
<evidence type="ECO:0000313" key="2">
    <source>
        <dbReference type="EMBL" id="CAE8611238.1"/>
    </source>
</evidence>
<accession>A0A813F9L9</accession>
<dbReference type="Proteomes" id="UP000654075">
    <property type="component" value="Unassembled WGS sequence"/>
</dbReference>
<dbReference type="AlphaFoldDB" id="A0A813F9L9"/>
<protein>
    <submittedName>
        <fullName evidence="2">Uncharacterized protein</fullName>
    </submittedName>
</protein>
<reference evidence="2" key="1">
    <citation type="submission" date="2021-02" db="EMBL/GenBank/DDBJ databases">
        <authorList>
            <person name="Dougan E. K."/>
            <person name="Rhodes N."/>
            <person name="Thang M."/>
            <person name="Chan C."/>
        </authorList>
    </citation>
    <scope>NUCLEOTIDE SEQUENCE</scope>
</reference>
<comment type="caution">
    <text evidence="2">The sequence shown here is derived from an EMBL/GenBank/DDBJ whole genome shotgun (WGS) entry which is preliminary data.</text>
</comment>
<dbReference type="EMBL" id="CAJNNV010025004">
    <property type="protein sequence ID" value="CAE8611238.1"/>
    <property type="molecule type" value="Genomic_DNA"/>
</dbReference>
<evidence type="ECO:0000313" key="3">
    <source>
        <dbReference type="Proteomes" id="UP000654075"/>
    </source>
</evidence>
<feature type="compositionally biased region" description="Low complexity" evidence="1">
    <location>
        <begin position="127"/>
        <end position="155"/>
    </location>
</feature>
<gene>
    <name evidence="2" type="ORF">PGLA1383_LOCUS29047</name>
</gene>
<keyword evidence="3" id="KW-1185">Reference proteome</keyword>
<organism evidence="2 3">
    <name type="scientific">Polarella glacialis</name>
    <name type="common">Dinoflagellate</name>
    <dbReference type="NCBI Taxonomy" id="89957"/>
    <lineage>
        <taxon>Eukaryota</taxon>
        <taxon>Sar</taxon>
        <taxon>Alveolata</taxon>
        <taxon>Dinophyceae</taxon>
        <taxon>Suessiales</taxon>
        <taxon>Suessiaceae</taxon>
        <taxon>Polarella</taxon>
    </lineage>
</organism>
<evidence type="ECO:0000256" key="1">
    <source>
        <dbReference type="SAM" id="MobiDB-lite"/>
    </source>
</evidence>
<name>A0A813F9L9_POLGL</name>